<dbReference type="InterPro" id="IPR036691">
    <property type="entry name" value="Endo/exonu/phosph_ase_sf"/>
</dbReference>
<name>A0A0B4XMW6_9GAMM</name>
<dbReference type="GO" id="GO:0003824">
    <property type="term" value="F:catalytic activity"/>
    <property type="evidence" value="ECO:0007669"/>
    <property type="project" value="InterPro"/>
</dbReference>
<evidence type="ECO:0000313" key="4">
    <source>
        <dbReference type="Proteomes" id="UP000006764"/>
    </source>
</evidence>
<dbReference type="CDD" id="cd10283">
    <property type="entry name" value="MnuA_DNase1-like"/>
    <property type="match status" value="1"/>
</dbReference>
<accession>A0A0B4XMW6</accession>
<dbReference type="Pfam" id="PF00932">
    <property type="entry name" value="LTD"/>
    <property type="match status" value="1"/>
</dbReference>
<dbReference type="RefSeq" id="WP_008735829.1">
    <property type="nucleotide sequence ID" value="NZ_CP004387.1"/>
</dbReference>
<dbReference type="KEGG" id="apac:S7S_07970"/>
<organism evidence="3 4">
    <name type="scientific">Isoalcanivorax pacificus W11-5</name>
    <dbReference type="NCBI Taxonomy" id="391936"/>
    <lineage>
        <taxon>Bacteria</taxon>
        <taxon>Pseudomonadati</taxon>
        <taxon>Pseudomonadota</taxon>
        <taxon>Gammaproteobacteria</taxon>
        <taxon>Oceanospirillales</taxon>
        <taxon>Alcanivoracaceae</taxon>
        <taxon>Isoalcanivorax</taxon>
    </lineage>
</organism>
<feature type="signal peptide" evidence="1">
    <location>
        <begin position="1"/>
        <end position="22"/>
    </location>
</feature>
<dbReference type="SUPFAM" id="SSF56219">
    <property type="entry name" value="DNase I-like"/>
    <property type="match status" value="1"/>
</dbReference>
<dbReference type="InterPro" id="IPR005135">
    <property type="entry name" value="Endo/exonuclease/phosphatase"/>
</dbReference>
<keyword evidence="4" id="KW-1185">Reference proteome</keyword>
<proteinExistence type="predicted"/>
<dbReference type="PANTHER" id="PTHR42834">
    <property type="entry name" value="ENDONUCLEASE/EXONUCLEASE/PHOSPHATASE FAMILY PROTEIN (AFU_ORTHOLOGUE AFUA_3G09210)"/>
    <property type="match status" value="1"/>
</dbReference>
<dbReference type="STRING" id="391936.S7S_07970"/>
<feature type="domain" description="LTD" evidence="2">
    <location>
        <begin position="17"/>
        <end position="129"/>
    </location>
</feature>
<dbReference type="EMBL" id="CP004387">
    <property type="protein sequence ID" value="AJD48010.1"/>
    <property type="molecule type" value="Genomic_DNA"/>
</dbReference>
<evidence type="ECO:0000256" key="1">
    <source>
        <dbReference type="SAM" id="SignalP"/>
    </source>
</evidence>
<dbReference type="Pfam" id="PF03372">
    <property type="entry name" value="Exo_endo_phos"/>
    <property type="match status" value="1"/>
</dbReference>
<dbReference type="PROSITE" id="PS51841">
    <property type="entry name" value="LTD"/>
    <property type="match status" value="1"/>
</dbReference>
<keyword evidence="1" id="KW-0732">Signal</keyword>
<dbReference type="OrthoDB" id="9800417at2"/>
<dbReference type="HOGENOM" id="CLU_006338_0_1_6"/>
<protein>
    <submittedName>
        <fullName evidence="3">Extracellular ribonuclease/nuclease fusion protein</fullName>
    </submittedName>
</protein>
<dbReference type="PANTHER" id="PTHR42834:SF1">
    <property type="entry name" value="ENDONUCLEASE_EXONUCLEASE_PHOSPHATASE FAMILY PROTEIN (AFU_ORTHOLOGUE AFUA_3G09210)"/>
    <property type="match status" value="1"/>
</dbReference>
<dbReference type="Proteomes" id="UP000006764">
    <property type="component" value="Chromosome"/>
</dbReference>
<dbReference type="AlphaFoldDB" id="A0A0B4XMW6"/>
<dbReference type="Gene3D" id="3.60.10.10">
    <property type="entry name" value="Endonuclease/exonuclease/phosphatase"/>
    <property type="match status" value="1"/>
</dbReference>
<dbReference type="CDD" id="cd04486">
    <property type="entry name" value="YhcR_OBF_like"/>
    <property type="match status" value="1"/>
</dbReference>
<dbReference type="InterPro" id="IPR047971">
    <property type="entry name" value="ExeM-like"/>
</dbReference>
<gene>
    <name evidence="3" type="ORF">S7S_07970</name>
</gene>
<sequence>MRVSRIAPLAGGLLCWAGAAQGALVISEYVEGSSFNKALELYNSGTDTLDLSQYSLDLYSNGSSSATGSLTLTGTLAAGETLVLAHGSAATDILMLDPVIDNSVINHNGDDAYVLRRGVEVVDRFGRVGERPAEGYWGTADDNTKDHTLRRKLSILVGDADFSGVFDPAVEWDFFASNTFGGLGRHGEDDTPEEPLLGSIGACGDPATLISAVQGSADVSPLAGAVHEVEAVVTVVYPDLEGYFLMEDVADQDMDPATSEGLFIYQPGFTVAAGQQVRVRGPVSEYFGQTQISAQDVVVCASDMSVPAVTFSLPLENPEALESMLVQVPAGLTVTEVYDLGRYGSVVLSEGRLPVPTHVAAPGEDAMAQQQYNDRHRIILDDASNQQNPGTVIYPQAGLAADNTLRVGDQAGAFTAVLSYGFDAWRLQPVSEVTFEATNVRPAAPARHPEANLRVAAFNVLNFFNGDGQGGGFPTARGARNAEELARQRDKLVAALTALNADVIGLMEIENDGYGSASAIAELASAMGASWRYVDPGTATLGTDVIAVGLLYRSDVVEQAGTAAALTDEAFAQLNRVPLAQAFRLVNGDEAVVVAVNHFKSKGSCDEATGADMDQGDGAGCWNPTREAAATALQAWLSDDPTGLGEQGARTMIVGDLNAYAKEGPVTLLENAGYENLLARFHGDEVYSYVFFGQSGYLDHVLASAALQQHVVGAGAWHINADEPRALEYTTQYKSEAQIDAFYAPDAYRSSDHDPVYADLRLVAGEGGETPAEPGDDDDDGGAVGLMLGLAMTLLGWRRRARRV</sequence>
<feature type="chain" id="PRO_5002098996" evidence="1">
    <location>
        <begin position="23"/>
        <end position="804"/>
    </location>
</feature>
<reference evidence="3 4" key="1">
    <citation type="journal article" date="2012" name="J. Bacteriol.">
        <title>Genome sequence of an alkane-degrading bacterium, Alcanivorax pacificus type strain W11-5, isolated from deep sea sediment.</title>
        <authorList>
            <person name="Lai Q."/>
            <person name="Shao Z."/>
        </authorList>
    </citation>
    <scope>NUCLEOTIDE SEQUENCE [LARGE SCALE GENOMIC DNA]</scope>
    <source>
        <strain evidence="3 4">W11-5</strain>
    </source>
</reference>
<evidence type="ECO:0000259" key="2">
    <source>
        <dbReference type="PROSITE" id="PS51841"/>
    </source>
</evidence>
<dbReference type="NCBIfam" id="NF033681">
    <property type="entry name" value="ExeM_NucH_DNase"/>
    <property type="match status" value="1"/>
</dbReference>
<dbReference type="InterPro" id="IPR001322">
    <property type="entry name" value="Lamin_tail_dom"/>
</dbReference>
<evidence type="ECO:0000313" key="3">
    <source>
        <dbReference type="EMBL" id="AJD48010.1"/>
    </source>
</evidence>